<evidence type="ECO:0000256" key="1">
    <source>
        <dbReference type="ARBA" id="ARBA00022435"/>
    </source>
</evidence>
<dbReference type="GO" id="GO:0006097">
    <property type="term" value="P:glyoxylate cycle"/>
    <property type="evidence" value="ECO:0007669"/>
    <property type="project" value="UniProtKB-UniRule"/>
</dbReference>
<dbReference type="PANTHER" id="PTHR39559:SF1">
    <property type="entry name" value="ISOCITRATE DEHYDROGENASE KINASE_PHOSPHATASE"/>
    <property type="match status" value="1"/>
</dbReference>
<reference evidence="14" key="1">
    <citation type="submission" date="2022-09" db="EMBL/GenBank/DDBJ databases">
        <title>Intensive care unit water sources are persistently colonized with multi-drug resistant bacteria and are the site of extensive horizontal gene transfer of antibiotic resistance genes.</title>
        <authorList>
            <person name="Diorio-Toth L."/>
        </authorList>
    </citation>
    <scope>NUCLEOTIDE SEQUENCE</scope>
    <source>
        <strain evidence="14">GD04130</strain>
    </source>
</reference>
<dbReference type="EC" id="2.7.11.5" evidence="11"/>
<evidence type="ECO:0000256" key="10">
    <source>
        <dbReference type="ARBA" id="ARBA00022912"/>
    </source>
</evidence>
<dbReference type="GO" id="GO:0006006">
    <property type="term" value="P:glucose metabolic process"/>
    <property type="evidence" value="ECO:0007669"/>
    <property type="project" value="InterPro"/>
</dbReference>
<feature type="active site" evidence="11">
    <location>
        <position position="382"/>
    </location>
</feature>
<evidence type="ECO:0000256" key="8">
    <source>
        <dbReference type="ARBA" id="ARBA00022801"/>
    </source>
</evidence>
<evidence type="ECO:0000259" key="13">
    <source>
        <dbReference type="Pfam" id="PF20423"/>
    </source>
</evidence>
<evidence type="ECO:0000313" key="14">
    <source>
        <dbReference type="EMBL" id="MDH0361866.1"/>
    </source>
</evidence>
<comment type="similarity">
    <text evidence="11">Belongs to the AceK family.</text>
</comment>
<dbReference type="GO" id="GO:0005737">
    <property type="term" value="C:cytoplasm"/>
    <property type="evidence" value="ECO:0007669"/>
    <property type="project" value="UniProtKB-SubCell"/>
</dbReference>
<evidence type="ECO:0000259" key="12">
    <source>
        <dbReference type="Pfam" id="PF06315"/>
    </source>
</evidence>
<keyword evidence="3 11" id="KW-0723">Serine/threonine-protein kinase</keyword>
<dbReference type="InterPro" id="IPR046854">
    <property type="entry name" value="AceK_regulatory"/>
</dbReference>
<evidence type="ECO:0000256" key="5">
    <source>
        <dbReference type="ARBA" id="ARBA00022679"/>
    </source>
</evidence>
<keyword evidence="1 11" id="KW-0329">Glyoxylate bypass</keyword>
<dbReference type="EC" id="3.1.3.-" evidence="11"/>
<keyword evidence="2 11" id="KW-0963">Cytoplasm</keyword>
<keyword evidence="6 11" id="KW-0547">Nucleotide-binding</keyword>
<dbReference type="GO" id="GO:0008772">
    <property type="term" value="F:[isocitrate dehydrogenase (NADP+)] kinase activity"/>
    <property type="evidence" value="ECO:0007669"/>
    <property type="project" value="UniProtKB-UniRule"/>
</dbReference>
<evidence type="ECO:0000256" key="3">
    <source>
        <dbReference type="ARBA" id="ARBA00022527"/>
    </source>
</evidence>
<comment type="caution">
    <text evidence="14">The sequence shown here is derived from an EMBL/GenBank/DDBJ whole genome shotgun (WGS) entry which is preliminary data.</text>
</comment>
<dbReference type="PIRSF" id="PIRSF000719">
    <property type="entry name" value="AceK"/>
    <property type="match status" value="1"/>
</dbReference>
<dbReference type="HAMAP" id="MF_00747">
    <property type="entry name" value="AceK"/>
    <property type="match status" value="1"/>
</dbReference>
<keyword evidence="8 11" id="KW-0378">Hydrolase</keyword>
<gene>
    <name evidence="11 14" type="primary">aceK</name>
    <name evidence="14" type="ORF">N7330_02180</name>
</gene>
<feature type="binding site" evidence="11">
    <location>
        <begin position="326"/>
        <end position="332"/>
    </location>
    <ligand>
        <name>ATP</name>
        <dbReference type="ChEBI" id="CHEBI:30616"/>
    </ligand>
</feature>
<dbReference type="Proteomes" id="UP001158297">
    <property type="component" value="Unassembled WGS sequence"/>
</dbReference>
<evidence type="ECO:0000256" key="4">
    <source>
        <dbReference type="ARBA" id="ARBA00022532"/>
    </source>
</evidence>
<evidence type="ECO:0000256" key="9">
    <source>
        <dbReference type="ARBA" id="ARBA00022840"/>
    </source>
</evidence>
<comment type="subcellular location">
    <subcellularLocation>
        <location evidence="11">Cytoplasm</location>
    </subcellularLocation>
</comment>
<comment type="function">
    <text evidence="11">Bifunctional enzyme which can phosphorylate or dephosphorylate isocitrate dehydrogenase (IDH) on a specific serine residue. This is a regulatory mechanism which enables bacteria to bypass the Krebs cycle via the glyoxylate shunt in response to the source of carbon. When bacteria are grown on glucose, IDH is fully active and unphosphorylated, but when grown on acetate or ethanol, the activity of IDH declines drastically concomitant with its phosphorylation.</text>
</comment>
<feature type="domain" description="Isocitrate dehydrogenase kinase/phosphatase (AceK) regulatory" evidence="13">
    <location>
        <begin position="15"/>
        <end position="320"/>
    </location>
</feature>
<dbReference type="InterPro" id="IPR010452">
    <property type="entry name" value="Isocitrate_DH_AceK"/>
</dbReference>
<name>A0AA42HS09_9BURK</name>
<evidence type="ECO:0000313" key="15">
    <source>
        <dbReference type="Proteomes" id="UP001158297"/>
    </source>
</evidence>
<sequence length="602" mass="69312">MFPQQLDAPQAFGIAQAMMDGFDRHYRLFRAESARAKRRFEQADWSGQQTAQRERIAFYDLRVTECVQRLETEFHAGQLPMPVWQQVKLHYIGLMVEHLQPELAETFFNSVTTKILHRTHFHNDFIFVRPAVSTEYLESRDPDDAPTYRAYYPGSLDALPQALQALVQQLQLQAPFEDLARDIAVLAARMRERLAGLTLRANFQIQVLSSLFYRNKGAYLVGKIITGYTELPLAIPIVHSTQGQLVLHAALFGEDDLHGLFSFARAYFMVDMAVPSAYVQFLHGLMPRKPRGEIYSALGLAKQGKTLFYREFLHHLKHSSDQFRIAPGIKGLVMLVFDLPSFPYVFKLIRDRFPAPKETTRAQVKAKYQLVKQHDRVGRMADTMEYSLVAFPRERFSDALLAELLAHAPEQIEVSDRDGDGQQEVIIRHLYIERRLVPLNLYLQECFDAGLEQPRARANMERCVIEYGNAIKDLVAANIFPGDMLWKNFGVTRGGKVVFYDYDEIEYLTDCHFRAIPPARTEEEEMSGEIWWRVGPHDVFPETFGPFLLGHPAVREVFLQHHADLLEPTFWQAHQARIQQGHMHDVFPYDPSRQLHAPALIS</sequence>
<protein>
    <recommendedName>
        <fullName evidence="11">Isocitrate dehydrogenase kinase/phosphatase</fullName>
        <shortName evidence="11">IDH kinase/phosphatase</shortName>
        <shortName evidence="11">IDHK/P</shortName>
        <ecNumber evidence="11">2.7.11.5</ecNumber>
        <ecNumber evidence="11">3.1.3.-</ecNumber>
    </recommendedName>
</protein>
<keyword evidence="10 11" id="KW-0904">Protein phosphatase</keyword>
<dbReference type="NCBIfam" id="NF002804">
    <property type="entry name" value="PRK02946.1"/>
    <property type="match status" value="1"/>
</dbReference>
<evidence type="ECO:0000256" key="2">
    <source>
        <dbReference type="ARBA" id="ARBA00022490"/>
    </source>
</evidence>
<dbReference type="AlphaFoldDB" id="A0AA42HS09"/>
<dbReference type="InterPro" id="IPR046855">
    <property type="entry name" value="AceK_kinase"/>
</dbReference>
<accession>A0AA42HS09</accession>
<keyword evidence="7 11" id="KW-0418">Kinase</keyword>
<dbReference type="GO" id="GO:0016208">
    <property type="term" value="F:AMP binding"/>
    <property type="evidence" value="ECO:0007669"/>
    <property type="project" value="TreeGrafter"/>
</dbReference>
<dbReference type="Pfam" id="PF06315">
    <property type="entry name" value="AceK_kinase"/>
    <property type="match status" value="1"/>
</dbReference>
<keyword evidence="4 11" id="KW-0816">Tricarboxylic acid cycle</keyword>
<dbReference type="GO" id="GO:0006099">
    <property type="term" value="P:tricarboxylic acid cycle"/>
    <property type="evidence" value="ECO:0007669"/>
    <property type="project" value="UniProtKB-UniRule"/>
</dbReference>
<feature type="binding site" evidence="11">
    <location>
        <position position="347"/>
    </location>
    <ligand>
        <name>ATP</name>
        <dbReference type="ChEBI" id="CHEBI:30616"/>
    </ligand>
</feature>
<dbReference type="Pfam" id="PF20423">
    <property type="entry name" value="AceK_regulatory"/>
    <property type="match status" value="1"/>
</dbReference>
<comment type="catalytic activity">
    <reaction evidence="11">
        <text>L-seryl-[isocitrate dehydrogenase] + ATP = O-phospho-L-seryl-[isocitrate dehydrogenase] + ADP + H(+)</text>
        <dbReference type="Rhea" id="RHEA:43540"/>
        <dbReference type="Rhea" id="RHEA-COMP:10605"/>
        <dbReference type="Rhea" id="RHEA-COMP:10606"/>
        <dbReference type="ChEBI" id="CHEBI:15378"/>
        <dbReference type="ChEBI" id="CHEBI:29999"/>
        <dbReference type="ChEBI" id="CHEBI:30616"/>
        <dbReference type="ChEBI" id="CHEBI:83421"/>
        <dbReference type="ChEBI" id="CHEBI:456216"/>
        <dbReference type="EC" id="2.7.11.5"/>
    </reaction>
</comment>
<keyword evidence="5 11" id="KW-0808">Transferase</keyword>
<evidence type="ECO:0000256" key="11">
    <source>
        <dbReference type="HAMAP-Rule" id="MF_00747"/>
    </source>
</evidence>
<feature type="domain" description="Isocitrate dehydrogenase kinase/phosphatase (AceK) kinase" evidence="12">
    <location>
        <begin position="321"/>
        <end position="590"/>
    </location>
</feature>
<dbReference type="GO" id="GO:0004721">
    <property type="term" value="F:phosphoprotein phosphatase activity"/>
    <property type="evidence" value="ECO:0007669"/>
    <property type="project" value="UniProtKB-KW"/>
</dbReference>
<keyword evidence="9 11" id="KW-0067">ATP-binding</keyword>
<dbReference type="PANTHER" id="PTHR39559">
    <property type="match status" value="1"/>
</dbReference>
<dbReference type="EMBL" id="JAODZU010000001">
    <property type="protein sequence ID" value="MDH0361866.1"/>
    <property type="molecule type" value="Genomic_DNA"/>
</dbReference>
<dbReference type="GO" id="GO:0005524">
    <property type="term" value="F:ATP binding"/>
    <property type="evidence" value="ECO:0007669"/>
    <property type="project" value="UniProtKB-UniRule"/>
</dbReference>
<dbReference type="RefSeq" id="WP_279843891.1">
    <property type="nucleotide sequence ID" value="NZ_CAURON010000004.1"/>
</dbReference>
<organism evidence="14 15">
    <name type="scientific">Comamonas aquatica</name>
    <dbReference type="NCBI Taxonomy" id="225991"/>
    <lineage>
        <taxon>Bacteria</taxon>
        <taxon>Pseudomonadati</taxon>
        <taxon>Pseudomonadota</taxon>
        <taxon>Betaproteobacteria</taxon>
        <taxon>Burkholderiales</taxon>
        <taxon>Comamonadaceae</taxon>
        <taxon>Comamonas</taxon>
    </lineage>
</organism>
<dbReference type="GO" id="GO:0004674">
    <property type="term" value="F:protein serine/threonine kinase activity"/>
    <property type="evidence" value="ECO:0007669"/>
    <property type="project" value="UniProtKB-KW"/>
</dbReference>
<evidence type="ECO:0000256" key="7">
    <source>
        <dbReference type="ARBA" id="ARBA00022777"/>
    </source>
</evidence>
<proteinExistence type="inferred from homology"/>
<evidence type="ECO:0000256" key="6">
    <source>
        <dbReference type="ARBA" id="ARBA00022741"/>
    </source>
</evidence>